<dbReference type="PANTHER" id="PTHR43567:SF1">
    <property type="entry name" value="FLAVOREDOXIN"/>
    <property type="match status" value="1"/>
</dbReference>
<feature type="domain" description="Flavin reductase like" evidence="4">
    <location>
        <begin position="16"/>
        <end position="168"/>
    </location>
</feature>
<dbReference type="STRING" id="1293891.TMES_00335"/>
<dbReference type="EMBL" id="JFKA01000001">
    <property type="protein sequence ID" value="OSQ40319.1"/>
    <property type="molecule type" value="Genomic_DNA"/>
</dbReference>
<evidence type="ECO:0000259" key="4">
    <source>
        <dbReference type="SMART" id="SM00903"/>
    </source>
</evidence>
<comment type="cofactor">
    <cofactor evidence="1">
        <name>FMN</name>
        <dbReference type="ChEBI" id="CHEBI:58210"/>
    </cofactor>
</comment>
<keyword evidence="2" id="KW-0285">Flavoprotein</keyword>
<name>A0A1Y2L642_9PROT</name>
<dbReference type="AlphaFoldDB" id="A0A1Y2L642"/>
<gene>
    <name evidence="5" type="ORF">TMES_00335</name>
</gene>
<dbReference type="PANTHER" id="PTHR43567">
    <property type="entry name" value="FLAVOREDOXIN-RELATED-RELATED"/>
    <property type="match status" value="1"/>
</dbReference>
<sequence>MPIYEKHDYPLVDVRRYLEPGPVVLLSSAHNGETDIMTMGWHMMMEFTPALVGCIISPANHSHELVRASGECVINVPTLELANQMVDIGNSTGTRIDKFKEFGLTPQKGTVVSAPMIGECFASFECKLANGKMIDEMGFFVWKVIKAHVDKTVTAPKTLHYRGGGEFMVAGDSLDLSARFKPEML</sequence>
<dbReference type="SUPFAM" id="SSF50475">
    <property type="entry name" value="FMN-binding split barrel"/>
    <property type="match status" value="1"/>
</dbReference>
<dbReference type="InterPro" id="IPR002563">
    <property type="entry name" value="Flavin_Rdtase-like_dom"/>
</dbReference>
<keyword evidence="6" id="KW-1185">Reference proteome</keyword>
<dbReference type="GO" id="GO:0010181">
    <property type="term" value="F:FMN binding"/>
    <property type="evidence" value="ECO:0007669"/>
    <property type="project" value="InterPro"/>
</dbReference>
<dbReference type="SMART" id="SM00903">
    <property type="entry name" value="Flavin_Reduct"/>
    <property type="match status" value="1"/>
</dbReference>
<accession>A0A1Y2L642</accession>
<dbReference type="Proteomes" id="UP000193391">
    <property type="component" value="Unassembled WGS sequence"/>
</dbReference>
<reference evidence="5 6" key="1">
    <citation type="submission" date="2014-03" db="EMBL/GenBank/DDBJ databases">
        <title>The draft genome sequence of Thalassospira mesophila JCM 18969.</title>
        <authorList>
            <person name="Lai Q."/>
            <person name="Shao Z."/>
        </authorList>
    </citation>
    <scope>NUCLEOTIDE SEQUENCE [LARGE SCALE GENOMIC DNA]</scope>
    <source>
        <strain evidence="5 6">JCM 18969</strain>
    </source>
</reference>
<dbReference type="GO" id="GO:0016646">
    <property type="term" value="F:oxidoreductase activity, acting on the CH-NH group of donors, NAD or NADP as acceptor"/>
    <property type="evidence" value="ECO:0007669"/>
    <property type="project" value="UniProtKB-ARBA"/>
</dbReference>
<dbReference type="RefSeq" id="WP_085578358.1">
    <property type="nucleotide sequence ID" value="NZ_JFKA01000001.1"/>
</dbReference>
<dbReference type="InterPro" id="IPR012349">
    <property type="entry name" value="Split_barrel_FMN-bd"/>
</dbReference>
<evidence type="ECO:0000256" key="3">
    <source>
        <dbReference type="ARBA" id="ARBA00038054"/>
    </source>
</evidence>
<comment type="caution">
    <text evidence="5">The sequence shown here is derived from an EMBL/GenBank/DDBJ whole genome shotgun (WGS) entry which is preliminary data.</text>
</comment>
<evidence type="ECO:0000313" key="5">
    <source>
        <dbReference type="EMBL" id="OSQ40319.1"/>
    </source>
</evidence>
<evidence type="ECO:0000313" key="6">
    <source>
        <dbReference type="Proteomes" id="UP000193391"/>
    </source>
</evidence>
<dbReference type="Pfam" id="PF01613">
    <property type="entry name" value="Flavin_Reduct"/>
    <property type="match status" value="1"/>
</dbReference>
<dbReference type="OrthoDB" id="9792436at2"/>
<protein>
    <submittedName>
        <fullName evidence="5">Flavin reductase</fullName>
    </submittedName>
</protein>
<evidence type="ECO:0000256" key="1">
    <source>
        <dbReference type="ARBA" id="ARBA00001917"/>
    </source>
</evidence>
<dbReference type="Gene3D" id="2.30.110.10">
    <property type="entry name" value="Electron Transport, Fmn-binding Protein, Chain A"/>
    <property type="match status" value="1"/>
</dbReference>
<proteinExistence type="inferred from homology"/>
<organism evidence="5 6">
    <name type="scientific">Thalassospira mesophila</name>
    <dbReference type="NCBI Taxonomy" id="1293891"/>
    <lineage>
        <taxon>Bacteria</taxon>
        <taxon>Pseudomonadati</taxon>
        <taxon>Pseudomonadota</taxon>
        <taxon>Alphaproteobacteria</taxon>
        <taxon>Rhodospirillales</taxon>
        <taxon>Thalassospiraceae</taxon>
        <taxon>Thalassospira</taxon>
    </lineage>
</organism>
<comment type="similarity">
    <text evidence="3">Belongs to the flavoredoxin family.</text>
</comment>
<evidence type="ECO:0000256" key="2">
    <source>
        <dbReference type="ARBA" id="ARBA00022630"/>
    </source>
</evidence>
<dbReference type="InterPro" id="IPR052174">
    <property type="entry name" value="Flavoredoxin"/>
</dbReference>